<dbReference type="Proteomes" id="UP000351155">
    <property type="component" value="Unassembled WGS sequence"/>
</dbReference>
<organism evidence="1 2">
    <name type="scientific">Enterobacter cancerogenus</name>
    <dbReference type="NCBI Taxonomy" id="69218"/>
    <lineage>
        <taxon>Bacteria</taxon>
        <taxon>Pseudomonadati</taxon>
        <taxon>Pseudomonadota</taxon>
        <taxon>Gammaproteobacteria</taxon>
        <taxon>Enterobacterales</taxon>
        <taxon>Enterobacteriaceae</taxon>
        <taxon>Enterobacter</taxon>
        <taxon>Enterobacter cloacae complex</taxon>
    </lineage>
</organism>
<evidence type="ECO:0000313" key="1">
    <source>
        <dbReference type="EMBL" id="VFS25967.1"/>
    </source>
</evidence>
<dbReference type="EMBL" id="CAADIW010000021">
    <property type="protein sequence ID" value="VFS25967.1"/>
    <property type="molecule type" value="Genomic_DNA"/>
</dbReference>
<proteinExistence type="predicted"/>
<protein>
    <submittedName>
        <fullName evidence="1">Uncharacterized protein</fullName>
    </submittedName>
</protein>
<reference evidence="1 2" key="1">
    <citation type="submission" date="2019-03" db="EMBL/GenBank/DDBJ databases">
        <authorList>
            <consortium name="Pathogen Informatics"/>
        </authorList>
    </citation>
    <scope>NUCLEOTIDE SEQUENCE [LARGE SCALE GENOMIC DNA]</scope>
    <source>
        <strain evidence="1 2">NCTC12126</strain>
    </source>
</reference>
<sequence length="71" mass="8009">MQINSEQYRAARNGRFHSRFIPENGEPVTLNIPTPRGRRFIPVGNVSAIEVIGQSRCLITIDNLEPVEGIY</sequence>
<gene>
    <name evidence="1" type="ORF">NCTC12126_02381</name>
</gene>
<evidence type="ECO:0000313" key="2">
    <source>
        <dbReference type="Proteomes" id="UP000351155"/>
    </source>
</evidence>
<accession>A0A484XRI1</accession>
<dbReference type="AlphaFoldDB" id="A0A484XRI1"/>
<name>A0A484XRI1_9ENTR</name>